<evidence type="ECO:0000256" key="2">
    <source>
        <dbReference type="ARBA" id="ARBA00023002"/>
    </source>
</evidence>
<dbReference type="GO" id="GO:0008206">
    <property type="term" value="P:bile acid metabolic process"/>
    <property type="evidence" value="ECO:0007669"/>
    <property type="project" value="UniProtKB-ARBA"/>
</dbReference>
<accession>A0A1M4YZJ9</accession>
<protein>
    <submittedName>
        <fullName evidence="3">NAD(P)-dependent dehydrogenase, short-chain alcohol dehydrogenase family</fullName>
    </submittedName>
</protein>
<dbReference type="Pfam" id="PF13561">
    <property type="entry name" value="adh_short_C2"/>
    <property type="match status" value="1"/>
</dbReference>
<dbReference type="PROSITE" id="PS00061">
    <property type="entry name" value="ADH_SHORT"/>
    <property type="match status" value="1"/>
</dbReference>
<dbReference type="InterPro" id="IPR002347">
    <property type="entry name" value="SDR_fam"/>
</dbReference>
<dbReference type="InterPro" id="IPR036291">
    <property type="entry name" value="NAD(P)-bd_dom_sf"/>
</dbReference>
<dbReference type="FunFam" id="3.40.50.720:FF:000084">
    <property type="entry name" value="Short-chain dehydrogenase reductase"/>
    <property type="match status" value="1"/>
</dbReference>
<sequence>MKKSKKTAIITGGGQGIGKGTAKRLLMENYNVVIAEIDKEAGQETVDELKIFGDIKFICCDVSKEEDVKNLVSQTVNIFGGIDVLINNAAISINKPITELSLEEWNRVISINLTGAFLCSKYCAPYLKQTKGSIINIASTRAFMSEKDTEAYSASKGGIFALTHALAVSLGPDVRVNCISPGWIEVSELKKQGIRKTPILSEMDNKQHPAGRVGNVDDVASMILFLIDERNSFITGANFIVDGGMTRKMIYV</sequence>
<dbReference type="GO" id="GO:0016491">
    <property type="term" value="F:oxidoreductase activity"/>
    <property type="evidence" value="ECO:0007669"/>
    <property type="project" value="UniProtKB-KW"/>
</dbReference>
<dbReference type="PANTHER" id="PTHR24321:SF8">
    <property type="entry name" value="ESTRADIOL 17-BETA-DEHYDROGENASE 8-RELATED"/>
    <property type="match status" value="1"/>
</dbReference>
<keyword evidence="4" id="KW-1185">Reference proteome</keyword>
<dbReference type="RefSeq" id="WP_073249129.1">
    <property type="nucleotide sequence ID" value="NZ_FQVG01000035.1"/>
</dbReference>
<organism evidence="3 4">
    <name type="scientific">Caloramator proteoclasticus DSM 10124</name>
    <dbReference type="NCBI Taxonomy" id="1121262"/>
    <lineage>
        <taxon>Bacteria</taxon>
        <taxon>Bacillati</taxon>
        <taxon>Bacillota</taxon>
        <taxon>Clostridia</taxon>
        <taxon>Eubacteriales</taxon>
        <taxon>Clostridiaceae</taxon>
        <taxon>Caloramator</taxon>
    </lineage>
</organism>
<reference evidence="4" key="1">
    <citation type="submission" date="2016-11" db="EMBL/GenBank/DDBJ databases">
        <authorList>
            <person name="Varghese N."/>
            <person name="Submissions S."/>
        </authorList>
    </citation>
    <scope>NUCLEOTIDE SEQUENCE [LARGE SCALE GENOMIC DNA]</scope>
    <source>
        <strain evidence="4">DSM 10124</strain>
    </source>
</reference>
<evidence type="ECO:0000256" key="1">
    <source>
        <dbReference type="ARBA" id="ARBA00006484"/>
    </source>
</evidence>
<comment type="similarity">
    <text evidence="1">Belongs to the short-chain dehydrogenases/reductases (SDR) family.</text>
</comment>
<name>A0A1M4YZJ9_9CLOT</name>
<keyword evidence="2" id="KW-0560">Oxidoreductase</keyword>
<dbReference type="InterPro" id="IPR020904">
    <property type="entry name" value="Sc_DH/Rdtase_CS"/>
</dbReference>
<evidence type="ECO:0000313" key="4">
    <source>
        <dbReference type="Proteomes" id="UP000184423"/>
    </source>
</evidence>
<dbReference type="Gene3D" id="3.40.50.720">
    <property type="entry name" value="NAD(P)-binding Rossmann-like Domain"/>
    <property type="match status" value="1"/>
</dbReference>
<dbReference type="PRINTS" id="PR00081">
    <property type="entry name" value="GDHRDH"/>
</dbReference>
<gene>
    <name evidence="3" type="ORF">SAMN02746091_01780</name>
</gene>
<evidence type="ECO:0000313" key="3">
    <source>
        <dbReference type="EMBL" id="SHF10746.1"/>
    </source>
</evidence>
<dbReference type="NCBIfam" id="NF005559">
    <property type="entry name" value="PRK07231.1"/>
    <property type="match status" value="1"/>
</dbReference>
<dbReference type="PANTHER" id="PTHR24321">
    <property type="entry name" value="DEHYDROGENASES, SHORT CHAIN"/>
    <property type="match status" value="1"/>
</dbReference>
<dbReference type="AlphaFoldDB" id="A0A1M4YZJ9"/>
<proteinExistence type="inferred from homology"/>
<dbReference type="SUPFAM" id="SSF51735">
    <property type="entry name" value="NAD(P)-binding Rossmann-fold domains"/>
    <property type="match status" value="1"/>
</dbReference>
<dbReference type="PRINTS" id="PR00080">
    <property type="entry name" value="SDRFAMILY"/>
</dbReference>
<dbReference type="Proteomes" id="UP000184423">
    <property type="component" value="Unassembled WGS sequence"/>
</dbReference>
<dbReference type="EMBL" id="FQVG01000035">
    <property type="protein sequence ID" value="SHF10746.1"/>
    <property type="molecule type" value="Genomic_DNA"/>
</dbReference>